<sequence>MMGIWDVNRSCTPVELSLCFEAIDDFQKLITLGQTQLGQPRGHRGNMEMKGKGGRHTPFVVQTDLWAQQKSLF</sequence>
<evidence type="ECO:0000313" key="3">
    <source>
        <dbReference type="Proteomes" id="UP001152622"/>
    </source>
</evidence>
<reference evidence="2" key="1">
    <citation type="journal article" date="2023" name="Science">
        <title>Genome structures resolve the early diversification of teleost fishes.</title>
        <authorList>
            <person name="Parey E."/>
            <person name="Louis A."/>
            <person name="Montfort J."/>
            <person name="Bouchez O."/>
            <person name="Roques C."/>
            <person name="Iampietro C."/>
            <person name="Lluch J."/>
            <person name="Castinel A."/>
            <person name="Donnadieu C."/>
            <person name="Desvignes T."/>
            <person name="Floi Bucao C."/>
            <person name="Jouanno E."/>
            <person name="Wen M."/>
            <person name="Mejri S."/>
            <person name="Dirks R."/>
            <person name="Jansen H."/>
            <person name="Henkel C."/>
            <person name="Chen W.J."/>
            <person name="Zahm M."/>
            <person name="Cabau C."/>
            <person name="Klopp C."/>
            <person name="Thompson A.W."/>
            <person name="Robinson-Rechavi M."/>
            <person name="Braasch I."/>
            <person name="Lecointre G."/>
            <person name="Bobe J."/>
            <person name="Postlethwait J.H."/>
            <person name="Berthelot C."/>
            <person name="Roest Crollius H."/>
            <person name="Guiguen Y."/>
        </authorList>
    </citation>
    <scope>NUCLEOTIDE SEQUENCE</scope>
    <source>
        <strain evidence="2">WJC10195</strain>
    </source>
</reference>
<dbReference type="Proteomes" id="UP001152622">
    <property type="component" value="Chromosome 8"/>
</dbReference>
<dbReference type="EMBL" id="JAINUF010000008">
    <property type="protein sequence ID" value="KAJ8351468.1"/>
    <property type="molecule type" value="Genomic_DNA"/>
</dbReference>
<feature type="region of interest" description="Disordered" evidence="1">
    <location>
        <begin position="37"/>
        <end position="56"/>
    </location>
</feature>
<name>A0A9Q1F5C9_SYNKA</name>
<comment type="caution">
    <text evidence="2">The sequence shown here is derived from an EMBL/GenBank/DDBJ whole genome shotgun (WGS) entry which is preliminary data.</text>
</comment>
<gene>
    <name evidence="2" type="ORF">SKAU_G00229440</name>
</gene>
<proteinExistence type="predicted"/>
<evidence type="ECO:0000313" key="2">
    <source>
        <dbReference type="EMBL" id="KAJ8351468.1"/>
    </source>
</evidence>
<accession>A0A9Q1F5C9</accession>
<protein>
    <submittedName>
        <fullName evidence="2">Uncharacterized protein</fullName>
    </submittedName>
</protein>
<keyword evidence="3" id="KW-1185">Reference proteome</keyword>
<dbReference type="AlphaFoldDB" id="A0A9Q1F5C9"/>
<evidence type="ECO:0000256" key="1">
    <source>
        <dbReference type="SAM" id="MobiDB-lite"/>
    </source>
</evidence>
<organism evidence="2 3">
    <name type="scientific">Synaphobranchus kaupii</name>
    <name type="common">Kaup's arrowtooth eel</name>
    <dbReference type="NCBI Taxonomy" id="118154"/>
    <lineage>
        <taxon>Eukaryota</taxon>
        <taxon>Metazoa</taxon>
        <taxon>Chordata</taxon>
        <taxon>Craniata</taxon>
        <taxon>Vertebrata</taxon>
        <taxon>Euteleostomi</taxon>
        <taxon>Actinopterygii</taxon>
        <taxon>Neopterygii</taxon>
        <taxon>Teleostei</taxon>
        <taxon>Anguilliformes</taxon>
        <taxon>Synaphobranchidae</taxon>
        <taxon>Synaphobranchus</taxon>
    </lineage>
</organism>